<dbReference type="EMBL" id="JABCIY010000036">
    <property type="protein sequence ID" value="KAF7195800.1"/>
    <property type="molecule type" value="Genomic_DNA"/>
</dbReference>
<proteinExistence type="predicted"/>
<accession>A0A8H6VR28</accession>
<dbReference type="Proteomes" id="UP000660729">
    <property type="component" value="Unassembled WGS sequence"/>
</dbReference>
<evidence type="ECO:0000313" key="2">
    <source>
        <dbReference type="Proteomes" id="UP000660729"/>
    </source>
</evidence>
<evidence type="ECO:0000313" key="1">
    <source>
        <dbReference type="EMBL" id="KAF7195800.1"/>
    </source>
</evidence>
<name>A0A8H6VR28_9PEZI</name>
<sequence length="246" mass="27392">MAVKKATKVAKSAVVSAANSKLTHPSYHSYLKYVYNSLPITKKEAFFLRGKAAFDAEYSYKLRTEYGQNEGLVRNHLQEIGSKANIAHWNQLQNSIWHGAKPPAVLAPEVEHLKLPAVGKHHKGSYGINKDNSWELQTYRDFAVKTEKANPDVSFNKAIMDDAGRKALSMVTGRGSTKTPSEMEKASRRVWSQSFWLTQPVLTLAVPRQGIGRLLEQETVISLSMSKNTCPTTKTEPFELAADRGS</sequence>
<keyword evidence="2" id="KW-1185">Reference proteome</keyword>
<protein>
    <submittedName>
        <fullName evidence="1">Uncharacterized protein</fullName>
    </submittedName>
</protein>
<gene>
    <name evidence="1" type="ORF">HII31_02817</name>
</gene>
<comment type="caution">
    <text evidence="1">The sequence shown here is derived from an EMBL/GenBank/DDBJ whole genome shotgun (WGS) entry which is preliminary data.</text>
</comment>
<reference evidence="1" key="1">
    <citation type="submission" date="2020-04" db="EMBL/GenBank/DDBJ databases">
        <title>Draft genome resource of the tomato pathogen Pseudocercospora fuligena.</title>
        <authorList>
            <person name="Zaccaron A."/>
        </authorList>
    </citation>
    <scope>NUCLEOTIDE SEQUENCE</scope>
    <source>
        <strain evidence="1">PF001</strain>
    </source>
</reference>
<dbReference type="AlphaFoldDB" id="A0A8H6VR28"/>
<organism evidence="1 2">
    <name type="scientific">Pseudocercospora fuligena</name>
    <dbReference type="NCBI Taxonomy" id="685502"/>
    <lineage>
        <taxon>Eukaryota</taxon>
        <taxon>Fungi</taxon>
        <taxon>Dikarya</taxon>
        <taxon>Ascomycota</taxon>
        <taxon>Pezizomycotina</taxon>
        <taxon>Dothideomycetes</taxon>
        <taxon>Dothideomycetidae</taxon>
        <taxon>Mycosphaerellales</taxon>
        <taxon>Mycosphaerellaceae</taxon>
        <taxon>Pseudocercospora</taxon>
    </lineage>
</organism>
<dbReference type="OrthoDB" id="3650791at2759"/>